<dbReference type="AlphaFoldDB" id="X0UFD5"/>
<keyword evidence="1" id="KW-1133">Transmembrane helix</keyword>
<reference evidence="2" key="1">
    <citation type="journal article" date="2014" name="Front. Microbiol.">
        <title>High frequency of phylogenetically diverse reductive dehalogenase-homologous genes in deep subseafloor sedimentary metagenomes.</title>
        <authorList>
            <person name="Kawai M."/>
            <person name="Futagami T."/>
            <person name="Toyoda A."/>
            <person name="Takaki Y."/>
            <person name="Nishi S."/>
            <person name="Hori S."/>
            <person name="Arai W."/>
            <person name="Tsubouchi T."/>
            <person name="Morono Y."/>
            <person name="Uchiyama I."/>
            <person name="Ito T."/>
            <person name="Fujiyama A."/>
            <person name="Inagaki F."/>
            <person name="Takami H."/>
        </authorList>
    </citation>
    <scope>NUCLEOTIDE SEQUENCE</scope>
    <source>
        <strain evidence="2">Expedition CK06-06</strain>
    </source>
</reference>
<keyword evidence="1" id="KW-0812">Transmembrane</keyword>
<organism evidence="2">
    <name type="scientific">marine sediment metagenome</name>
    <dbReference type="NCBI Taxonomy" id="412755"/>
    <lineage>
        <taxon>unclassified sequences</taxon>
        <taxon>metagenomes</taxon>
        <taxon>ecological metagenomes</taxon>
    </lineage>
</organism>
<gene>
    <name evidence="2" type="ORF">S01H1_30958</name>
</gene>
<feature type="transmembrane region" description="Helical" evidence="1">
    <location>
        <begin position="31"/>
        <end position="53"/>
    </location>
</feature>
<feature type="non-terminal residue" evidence="2">
    <location>
        <position position="1"/>
    </location>
</feature>
<comment type="caution">
    <text evidence="2">The sequence shown here is derived from an EMBL/GenBank/DDBJ whole genome shotgun (WGS) entry which is preliminary data.</text>
</comment>
<proteinExistence type="predicted"/>
<accession>X0UFD5</accession>
<dbReference type="EMBL" id="BARS01019081">
    <property type="protein sequence ID" value="GAF87230.1"/>
    <property type="molecule type" value="Genomic_DNA"/>
</dbReference>
<sequence length="65" mass="7403">LFSVPGRYAHLLENSAFGQRFQLGEAADDCLIVFLMILWFLGALLLFVVTTGYQKDREQVRSSSY</sequence>
<evidence type="ECO:0000313" key="2">
    <source>
        <dbReference type="EMBL" id="GAF87230.1"/>
    </source>
</evidence>
<evidence type="ECO:0000256" key="1">
    <source>
        <dbReference type="SAM" id="Phobius"/>
    </source>
</evidence>
<protein>
    <submittedName>
        <fullName evidence="2">Uncharacterized protein</fullName>
    </submittedName>
</protein>
<keyword evidence="1" id="KW-0472">Membrane</keyword>
<name>X0UFD5_9ZZZZ</name>